<keyword evidence="7" id="KW-0012">Acyltransferase</keyword>
<feature type="transmembrane region" description="Helical" evidence="8">
    <location>
        <begin position="5"/>
        <end position="22"/>
    </location>
</feature>
<dbReference type="GO" id="GO:0016746">
    <property type="term" value="F:acyltransferase activity"/>
    <property type="evidence" value="ECO:0007669"/>
    <property type="project" value="UniProtKB-KW"/>
</dbReference>
<gene>
    <name evidence="9" type="ORF">H8S44_03305</name>
</gene>
<dbReference type="InterPro" id="IPR028362">
    <property type="entry name" value="AlgI"/>
</dbReference>
<dbReference type="AlphaFoldDB" id="A0A923LAT4"/>
<dbReference type="Proteomes" id="UP000649345">
    <property type="component" value="Unassembled WGS sequence"/>
</dbReference>
<dbReference type="RefSeq" id="WP_186873263.1">
    <property type="nucleotide sequence ID" value="NZ_JACOOR010000002.1"/>
</dbReference>
<feature type="transmembrane region" description="Helical" evidence="8">
    <location>
        <begin position="418"/>
        <end position="435"/>
    </location>
</feature>
<dbReference type="GO" id="GO:0005886">
    <property type="term" value="C:plasma membrane"/>
    <property type="evidence" value="ECO:0007669"/>
    <property type="project" value="UniProtKB-SubCell"/>
</dbReference>
<sequence>MTSDIILTLLFLAGVLAVYYLVPRGRRVWVLLAASVIFYVSAGFWMLKWIVGSGLWTFYAGVKMEQAETKEKKKVWLRAGILAVLGFLFAEKYLGFLWKNLLLLSSVLRFPLAADFPFSMKVLAPLGISYYSFKMISYLADIYQEKRHAERGVEGCGIYLAYVLFFPQILCGPIERSEHFTGQLHEGPVYRSELFSLGLQRIVLGLFKKMVIANRLAGYVDAVFGAPESYPGLACVMAAFFYSFQLYCDFSGYSDIAVGMANVLGLDSRKNFDCPYFSRGIKEFWARWHISLSGWLRDYIYIPLGGNRVSKTRHRLNVLATFLLSGLWHGADWSFVLWGGIHGVWNLVSTKKEEAVSLGRRIWQTLITFCGVTLAWVFFRADSLGQAVSFLRHAITGFSLSYAEIQNSILPFTGDNTCAAYFLTACGFLFLLFFYEREQVYGKKRDRDVILGSGWLAVMTVSVVLFGVFGASGFLYANF</sequence>
<dbReference type="PIRSF" id="PIRSF500217">
    <property type="entry name" value="AlgI"/>
    <property type="match status" value="1"/>
</dbReference>
<evidence type="ECO:0000256" key="1">
    <source>
        <dbReference type="ARBA" id="ARBA00004651"/>
    </source>
</evidence>
<name>A0A923LAT4_9FIRM</name>
<accession>A0A923LAT4</accession>
<keyword evidence="10" id="KW-1185">Reference proteome</keyword>
<evidence type="ECO:0000256" key="3">
    <source>
        <dbReference type="ARBA" id="ARBA00022475"/>
    </source>
</evidence>
<reference evidence="9" key="1">
    <citation type="submission" date="2020-08" db="EMBL/GenBank/DDBJ databases">
        <title>Genome public.</title>
        <authorList>
            <person name="Liu C."/>
            <person name="Sun Q."/>
        </authorList>
    </citation>
    <scope>NUCLEOTIDE SEQUENCE</scope>
    <source>
        <strain evidence="9">NSJ-68</strain>
    </source>
</reference>
<dbReference type="PIRSF" id="PIRSF016636">
    <property type="entry name" value="AlgI_DltB"/>
    <property type="match status" value="1"/>
</dbReference>
<dbReference type="InterPro" id="IPR004299">
    <property type="entry name" value="MBOAT_fam"/>
</dbReference>
<feature type="transmembrane region" description="Helical" evidence="8">
    <location>
        <begin position="28"/>
        <end position="47"/>
    </location>
</feature>
<evidence type="ECO:0000256" key="2">
    <source>
        <dbReference type="ARBA" id="ARBA00010323"/>
    </source>
</evidence>
<evidence type="ECO:0000256" key="7">
    <source>
        <dbReference type="PIRNR" id="PIRNR016636"/>
    </source>
</evidence>
<evidence type="ECO:0000256" key="6">
    <source>
        <dbReference type="ARBA" id="ARBA00023136"/>
    </source>
</evidence>
<dbReference type="GO" id="GO:0042121">
    <property type="term" value="P:alginic acid biosynthetic process"/>
    <property type="evidence" value="ECO:0007669"/>
    <property type="project" value="InterPro"/>
</dbReference>
<comment type="subcellular location">
    <subcellularLocation>
        <location evidence="1">Cell membrane</location>
        <topology evidence="1">Multi-pass membrane protein</topology>
    </subcellularLocation>
</comment>
<dbReference type="InterPro" id="IPR024194">
    <property type="entry name" value="Ac/AlaTfrase_AlgI/DltB"/>
</dbReference>
<evidence type="ECO:0000256" key="4">
    <source>
        <dbReference type="ARBA" id="ARBA00022692"/>
    </source>
</evidence>
<comment type="caution">
    <text evidence="9">The sequence shown here is derived from an EMBL/GenBank/DDBJ whole genome shotgun (WGS) entry which is preliminary data.</text>
</comment>
<feature type="transmembrane region" description="Helical" evidence="8">
    <location>
        <begin position="75"/>
        <end position="98"/>
    </location>
</feature>
<evidence type="ECO:0000313" key="9">
    <source>
        <dbReference type="EMBL" id="MBC5658799.1"/>
    </source>
</evidence>
<proteinExistence type="inferred from homology"/>
<keyword evidence="6 7" id="KW-0472">Membrane</keyword>
<keyword evidence="4 8" id="KW-0812">Transmembrane</keyword>
<protein>
    <submittedName>
        <fullName evidence="9">MBOAT family protein</fullName>
    </submittedName>
</protein>
<evidence type="ECO:0000256" key="8">
    <source>
        <dbReference type="SAM" id="Phobius"/>
    </source>
</evidence>
<feature type="transmembrane region" description="Helical" evidence="8">
    <location>
        <begin position="361"/>
        <end position="379"/>
    </location>
</feature>
<evidence type="ECO:0000256" key="5">
    <source>
        <dbReference type="ARBA" id="ARBA00022989"/>
    </source>
</evidence>
<organism evidence="9 10">
    <name type="scientific">Anaerosacchariphilus hominis</name>
    <dbReference type="NCBI Taxonomy" id="2763017"/>
    <lineage>
        <taxon>Bacteria</taxon>
        <taxon>Bacillati</taxon>
        <taxon>Bacillota</taxon>
        <taxon>Clostridia</taxon>
        <taxon>Lachnospirales</taxon>
        <taxon>Lachnospiraceae</taxon>
        <taxon>Anaerosacchariphilus</taxon>
    </lineage>
</organism>
<dbReference type="InterPro" id="IPR051085">
    <property type="entry name" value="MB_O-acyltransferase"/>
</dbReference>
<feature type="transmembrane region" description="Helical" evidence="8">
    <location>
        <begin position="455"/>
        <end position="477"/>
    </location>
</feature>
<keyword evidence="3 7" id="KW-1003">Cell membrane</keyword>
<comment type="similarity">
    <text evidence="2 7">Belongs to the membrane-bound acyltransferase family.</text>
</comment>
<dbReference type="PANTHER" id="PTHR13285:SF18">
    <property type="entry name" value="PROTEIN-CYSTEINE N-PALMITOYLTRANSFERASE RASP"/>
    <property type="match status" value="1"/>
</dbReference>
<evidence type="ECO:0000313" key="10">
    <source>
        <dbReference type="Proteomes" id="UP000649345"/>
    </source>
</evidence>
<keyword evidence="5 8" id="KW-1133">Transmembrane helix</keyword>
<feature type="transmembrane region" description="Helical" evidence="8">
    <location>
        <begin position="318"/>
        <end position="341"/>
    </location>
</feature>
<dbReference type="PANTHER" id="PTHR13285">
    <property type="entry name" value="ACYLTRANSFERASE"/>
    <property type="match status" value="1"/>
</dbReference>
<keyword evidence="7" id="KW-0808">Transferase</keyword>
<dbReference type="EMBL" id="JACOOR010000002">
    <property type="protein sequence ID" value="MBC5658799.1"/>
    <property type="molecule type" value="Genomic_DNA"/>
</dbReference>
<dbReference type="Pfam" id="PF03062">
    <property type="entry name" value="MBOAT"/>
    <property type="match status" value="1"/>
</dbReference>